<evidence type="ECO:0000256" key="4">
    <source>
        <dbReference type="RuleBase" id="RU364078"/>
    </source>
</evidence>
<dbReference type="EC" id="6.3.2.5" evidence="3"/>
<accession>A0A2A9DPY2</accession>
<dbReference type="Gene3D" id="3.40.50.10300">
    <property type="entry name" value="CoaB-like"/>
    <property type="match status" value="1"/>
</dbReference>
<keyword evidence="2 3" id="KW-0456">Lyase</keyword>
<dbReference type="EMBL" id="PDJF01000001">
    <property type="protein sequence ID" value="PFG28653.1"/>
    <property type="molecule type" value="Genomic_DNA"/>
</dbReference>
<dbReference type="STRING" id="1724.GCA_001044175_00404"/>
<dbReference type="PANTHER" id="PTHR14359">
    <property type="entry name" value="HOMO-OLIGOMERIC FLAVIN CONTAINING CYS DECARBOXYLASE FAMILY"/>
    <property type="match status" value="1"/>
</dbReference>
<feature type="binding site" evidence="3">
    <location>
        <position position="330"/>
    </location>
    <ligand>
        <name>CTP</name>
        <dbReference type="ChEBI" id="CHEBI:37563"/>
    </ligand>
</feature>
<gene>
    <name evidence="3" type="primary">coaBC</name>
    <name evidence="7" type="ORF">ATK06_1772</name>
</gene>
<comment type="catalytic activity">
    <reaction evidence="3 4">
        <text>N-[(R)-4-phosphopantothenoyl]-L-cysteine + H(+) = (R)-4'-phosphopantetheine + CO2</text>
        <dbReference type="Rhea" id="RHEA:16793"/>
        <dbReference type="ChEBI" id="CHEBI:15378"/>
        <dbReference type="ChEBI" id="CHEBI:16526"/>
        <dbReference type="ChEBI" id="CHEBI:59458"/>
        <dbReference type="ChEBI" id="CHEBI:61723"/>
        <dbReference type="EC" id="4.1.1.36"/>
    </reaction>
</comment>
<dbReference type="GO" id="GO:0015937">
    <property type="term" value="P:coenzyme A biosynthetic process"/>
    <property type="evidence" value="ECO:0007669"/>
    <property type="project" value="UniProtKB-UniRule"/>
</dbReference>
<dbReference type="Pfam" id="PF02441">
    <property type="entry name" value="Flavoprotein"/>
    <property type="match status" value="1"/>
</dbReference>
<dbReference type="InterPro" id="IPR035929">
    <property type="entry name" value="CoaB-like_sf"/>
</dbReference>
<feature type="binding site" evidence="3">
    <location>
        <begin position="306"/>
        <end position="309"/>
    </location>
    <ligand>
        <name>CTP</name>
        <dbReference type="ChEBI" id="CHEBI:37563"/>
    </ligand>
</feature>
<dbReference type="Pfam" id="PF04127">
    <property type="entry name" value="DFP"/>
    <property type="match status" value="1"/>
</dbReference>
<comment type="cofactor">
    <cofactor evidence="3">
        <name>Mg(2+)</name>
        <dbReference type="ChEBI" id="CHEBI:18420"/>
    </cofactor>
</comment>
<dbReference type="HAMAP" id="MF_02225">
    <property type="entry name" value="CoaBC"/>
    <property type="match status" value="1"/>
</dbReference>
<feature type="domain" description="DNA/pantothenate metabolism flavoprotein C-terminal" evidence="6">
    <location>
        <begin position="182"/>
        <end position="404"/>
    </location>
</feature>
<proteinExistence type="inferred from homology"/>
<dbReference type="InterPro" id="IPR007085">
    <property type="entry name" value="DNA/pantothenate-metab_flavo_C"/>
</dbReference>
<feature type="region of interest" description="Phosphopantothenoylcysteine decarboxylase" evidence="3">
    <location>
        <begin position="1"/>
        <end position="186"/>
    </location>
</feature>
<dbReference type="Proteomes" id="UP000221653">
    <property type="component" value="Unassembled WGS sequence"/>
</dbReference>
<comment type="function">
    <text evidence="4">Catalyzes two steps in the biosynthesis of coenzyme A. In the first step cysteine is conjugated to 4'-phosphopantothenate to form 4-phosphopantothenoylcysteine, in the latter compound is decarboxylated to form 4'-phosphopantotheine.</text>
</comment>
<keyword evidence="3" id="KW-0460">Magnesium</keyword>
<comment type="pathway">
    <text evidence="3 4">Cofactor biosynthesis; coenzyme A biosynthesis; CoA from (R)-pantothenate: step 3/5.</text>
</comment>
<dbReference type="InterPro" id="IPR036551">
    <property type="entry name" value="Flavin_trans-like"/>
</dbReference>
<comment type="caution">
    <text evidence="3">Lacks conserved residue(s) required for the propagation of feature annotation.</text>
</comment>
<comment type="function">
    <text evidence="3">Catalyzes two sequential steps in the biosynthesis of coenzyme A. In the first step cysteine is conjugated to 4'-phosphopantothenate to form 4-phosphopantothenoylcysteine. In the second step the latter compound is decarboxylated to form 4'-phosphopantotheine.</text>
</comment>
<dbReference type="GO" id="GO:0071513">
    <property type="term" value="C:phosphopantothenoylcysteine decarboxylase complex"/>
    <property type="evidence" value="ECO:0007669"/>
    <property type="project" value="TreeGrafter"/>
</dbReference>
<dbReference type="SUPFAM" id="SSF52507">
    <property type="entry name" value="Homo-oligomeric flavin-containing Cys decarboxylases, HFCD"/>
    <property type="match status" value="1"/>
</dbReference>
<dbReference type="RefSeq" id="WP_098389198.1">
    <property type="nucleotide sequence ID" value="NZ_LS483464.1"/>
</dbReference>
<dbReference type="NCBIfam" id="TIGR00521">
    <property type="entry name" value="coaBC_dfp"/>
    <property type="match status" value="1"/>
</dbReference>
<comment type="pathway">
    <text evidence="3 4">Cofactor biosynthesis; coenzyme A biosynthesis; CoA from (R)-pantothenate: step 2/5.</text>
</comment>
<dbReference type="UniPathway" id="UPA00241">
    <property type="reaction ID" value="UER00353"/>
</dbReference>
<keyword evidence="3" id="KW-0479">Metal-binding</keyword>
<dbReference type="GO" id="GO:0004633">
    <property type="term" value="F:phosphopantothenoylcysteine decarboxylase activity"/>
    <property type="evidence" value="ECO:0007669"/>
    <property type="project" value="UniProtKB-UniRule"/>
</dbReference>
<evidence type="ECO:0000259" key="6">
    <source>
        <dbReference type="Pfam" id="PF04127"/>
    </source>
</evidence>
<dbReference type="EC" id="4.1.1.36" evidence="3"/>
<dbReference type="SUPFAM" id="SSF102645">
    <property type="entry name" value="CoaB-like"/>
    <property type="match status" value="1"/>
</dbReference>
<keyword evidence="3" id="KW-0511">Multifunctional enzyme</keyword>
<feature type="binding site" evidence="3">
    <location>
        <position position="348"/>
    </location>
    <ligand>
        <name>CTP</name>
        <dbReference type="ChEBI" id="CHEBI:37563"/>
    </ligand>
</feature>
<dbReference type="AlphaFoldDB" id="A0A2A9DPY2"/>
<dbReference type="OrthoDB" id="9802554at2"/>
<dbReference type="PANTHER" id="PTHR14359:SF6">
    <property type="entry name" value="PHOSPHOPANTOTHENOYLCYSTEINE DECARBOXYLASE"/>
    <property type="match status" value="1"/>
</dbReference>
<comment type="catalytic activity">
    <reaction evidence="3 4">
        <text>(R)-4'-phosphopantothenate + L-cysteine + CTP = N-[(R)-4-phosphopantothenoyl]-L-cysteine + CMP + diphosphate + H(+)</text>
        <dbReference type="Rhea" id="RHEA:19397"/>
        <dbReference type="ChEBI" id="CHEBI:10986"/>
        <dbReference type="ChEBI" id="CHEBI:15378"/>
        <dbReference type="ChEBI" id="CHEBI:33019"/>
        <dbReference type="ChEBI" id="CHEBI:35235"/>
        <dbReference type="ChEBI" id="CHEBI:37563"/>
        <dbReference type="ChEBI" id="CHEBI:59458"/>
        <dbReference type="ChEBI" id="CHEBI:60377"/>
        <dbReference type="EC" id="6.3.2.5"/>
    </reaction>
</comment>
<name>A0A2A9DPY2_9CORY</name>
<comment type="similarity">
    <text evidence="3 4">In the C-terminal section; belongs to the PPC synthetase family.</text>
</comment>
<evidence type="ECO:0000256" key="3">
    <source>
        <dbReference type="HAMAP-Rule" id="MF_02225"/>
    </source>
</evidence>
<evidence type="ECO:0000313" key="8">
    <source>
        <dbReference type="Proteomes" id="UP000221653"/>
    </source>
</evidence>
<feature type="binding site" evidence="3">
    <location>
        <position position="286"/>
    </location>
    <ligand>
        <name>CTP</name>
        <dbReference type="ChEBI" id="CHEBI:37563"/>
    </ligand>
</feature>
<dbReference type="InterPro" id="IPR005252">
    <property type="entry name" value="CoaBC"/>
</dbReference>
<keyword evidence="8" id="KW-1185">Reference proteome</keyword>
<keyword evidence="1 3" id="KW-0210">Decarboxylase</keyword>
<evidence type="ECO:0000256" key="1">
    <source>
        <dbReference type="ARBA" id="ARBA00022793"/>
    </source>
</evidence>
<sequence>MNIVVGVAGGIAAYKACHLIRLFTEAGNTVKVVPTDSALNFVGAATFEALSGQPVDTGVFSKVDQVQHVRVGQDADGIVIAPATADLLARLAAGRADDLLAATVLVATCPVIIAPAMHTEMWNNPATVANVATLRSRGYIVLDPAHGRLTGKDSGAGRLPEPSQIYNLAQTVLSGRKWKRSLAGKKVLITAGGTREAIDPVRYIGNHSSGKQGWALAEIAAQMGASVDVVAGATETMPNPIGARIHRVDSTDAMLSAVKDLRGDADLIVMAAAVADFKPRTLSDSKMKKGSESEAGLTEIQLTENPDILRDTVQARDRGCLKDETVIVGFAAETGDAQCSALEYARQKLQRKGCEYLMCNEVGSNKTFGADDNAGWLLHADGQETVINRGTKYSVAADILAIIAGAS</sequence>
<feature type="binding site" evidence="3">
    <location>
        <position position="276"/>
    </location>
    <ligand>
        <name>CTP</name>
        <dbReference type="ChEBI" id="CHEBI:37563"/>
    </ligand>
</feature>
<comment type="caution">
    <text evidence="7">The sequence shown here is derived from an EMBL/GenBank/DDBJ whole genome shotgun (WGS) entry which is preliminary data.</text>
</comment>
<protein>
    <recommendedName>
        <fullName evidence="3">Coenzyme A biosynthesis bifunctional protein CoaBC</fullName>
    </recommendedName>
    <alternativeName>
        <fullName evidence="3">DNA/pantothenate metabolism flavoprotein</fullName>
    </alternativeName>
    <alternativeName>
        <fullName evidence="3">Phosphopantothenoylcysteine synthetase/decarboxylase</fullName>
        <shortName evidence="3">PPCS-PPCDC</shortName>
    </alternativeName>
    <domain>
        <recommendedName>
            <fullName evidence="3">Phosphopantothenoylcysteine decarboxylase</fullName>
            <shortName evidence="3">PPC decarboxylase</shortName>
            <shortName evidence="3">PPC-DC</shortName>
            <ecNumber evidence="3">4.1.1.36</ecNumber>
        </recommendedName>
        <alternativeName>
            <fullName evidence="3">CoaC</fullName>
        </alternativeName>
    </domain>
    <domain>
        <recommendedName>
            <fullName evidence="3">Phosphopantothenate--cysteine ligase</fullName>
            <ecNumber evidence="3">6.3.2.5</ecNumber>
        </recommendedName>
        <alternativeName>
            <fullName evidence="3">CoaB</fullName>
        </alternativeName>
        <alternativeName>
            <fullName evidence="3">Phosphopantothenoylcysteine synthetase</fullName>
            <shortName evidence="3">PPC synthetase</shortName>
            <shortName evidence="3">PPC-S</shortName>
        </alternativeName>
    </domain>
</protein>
<dbReference type="GO" id="GO:0010181">
    <property type="term" value="F:FMN binding"/>
    <property type="evidence" value="ECO:0007669"/>
    <property type="project" value="UniProtKB-UniRule"/>
</dbReference>
<evidence type="ECO:0000313" key="7">
    <source>
        <dbReference type="EMBL" id="PFG28653.1"/>
    </source>
</evidence>
<keyword evidence="3 4" id="KW-0285">Flavoprotein</keyword>
<feature type="domain" description="Flavoprotein" evidence="5">
    <location>
        <begin position="1"/>
        <end position="167"/>
    </location>
</feature>
<evidence type="ECO:0000259" key="5">
    <source>
        <dbReference type="Pfam" id="PF02441"/>
    </source>
</evidence>
<dbReference type="GO" id="GO:0046872">
    <property type="term" value="F:metal ion binding"/>
    <property type="evidence" value="ECO:0007669"/>
    <property type="project" value="UniProtKB-KW"/>
</dbReference>
<evidence type="ECO:0000256" key="2">
    <source>
        <dbReference type="ARBA" id="ARBA00023239"/>
    </source>
</evidence>
<keyword evidence="3 4" id="KW-0436">Ligase</keyword>
<dbReference type="GO" id="GO:0004632">
    <property type="term" value="F:phosphopantothenate--cysteine ligase activity"/>
    <property type="evidence" value="ECO:0007669"/>
    <property type="project" value="UniProtKB-UniRule"/>
</dbReference>
<comment type="cofactor">
    <cofactor evidence="3">
        <name>FMN</name>
        <dbReference type="ChEBI" id="CHEBI:58210"/>
    </cofactor>
    <text evidence="3">Binds 1 FMN per subunit.</text>
</comment>
<dbReference type="GO" id="GO:0015941">
    <property type="term" value="P:pantothenate catabolic process"/>
    <property type="evidence" value="ECO:0007669"/>
    <property type="project" value="InterPro"/>
</dbReference>
<reference evidence="7 8" key="1">
    <citation type="submission" date="2017-10" db="EMBL/GenBank/DDBJ databases">
        <title>Sequencing the genomes of 1000 actinobacteria strains.</title>
        <authorList>
            <person name="Klenk H.-P."/>
        </authorList>
    </citation>
    <scope>NUCLEOTIDE SEQUENCE [LARGE SCALE GENOMIC DNA]</scope>
    <source>
        <strain evidence="7 8">DSM 20688</strain>
    </source>
</reference>
<keyword evidence="3 4" id="KW-0288">FMN</keyword>
<dbReference type="InterPro" id="IPR003382">
    <property type="entry name" value="Flavoprotein"/>
</dbReference>
<feature type="binding site" evidence="3">
    <location>
        <position position="352"/>
    </location>
    <ligand>
        <name>CTP</name>
        <dbReference type="ChEBI" id="CHEBI:37563"/>
    </ligand>
</feature>
<feature type="region of interest" description="Phosphopantothenate--cysteine ligase" evidence="3">
    <location>
        <begin position="187"/>
        <end position="407"/>
    </location>
</feature>
<dbReference type="Gene3D" id="3.40.50.1950">
    <property type="entry name" value="Flavin prenyltransferase-like"/>
    <property type="match status" value="1"/>
</dbReference>
<comment type="similarity">
    <text evidence="3 4">In the N-terminal section; belongs to the HFCD (homo-oligomeric flavin containing Cys decarboxylase) superfamily.</text>
</comment>
<organism evidence="7 8">
    <name type="scientific">Corynebacterium renale</name>
    <dbReference type="NCBI Taxonomy" id="1724"/>
    <lineage>
        <taxon>Bacteria</taxon>
        <taxon>Bacillati</taxon>
        <taxon>Actinomycetota</taxon>
        <taxon>Actinomycetes</taxon>
        <taxon>Mycobacteriales</taxon>
        <taxon>Corynebacteriaceae</taxon>
        <taxon>Corynebacterium</taxon>
    </lineage>
</organism>